<dbReference type="AlphaFoldDB" id="A0AB39LZS3"/>
<protein>
    <submittedName>
        <fullName evidence="1">Uncharacterized protein</fullName>
    </submittedName>
</protein>
<dbReference type="RefSeq" id="WP_369186536.1">
    <property type="nucleotide sequence ID" value="NZ_CP163431.1"/>
</dbReference>
<proteinExistence type="predicted"/>
<organism evidence="1">
    <name type="scientific">Streptomyces sp. R08</name>
    <dbReference type="NCBI Taxonomy" id="3238624"/>
    <lineage>
        <taxon>Bacteria</taxon>
        <taxon>Bacillati</taxon>
        <taxon>Actinomycetota</taxon>
        <taxon>Actinomycetes</taxon>
        <taxon>Kitasatosporales</taxon>
        <taxon>Streptomycetaceae</taxon>
        <taxon>Streptomyces</taxon>
    </lineage>
</organism>
<evidence type="ECO:0000313" key="1">
    <source>
        <dbReference type="EMBL" id="XDP99427.1"/>
    </source>
</evidence>
<reference evidence="1" key="1">
    <citation type="submission" date="2024-07" db="EMBL/GenBank/DDBJ databases">
        <authorList>
            <person name="Yu S.T."/>
        </authorList>
    </citation>
    <scope>NUCLEOTIDE SEQUENCE</scope>
    <source>
        <strain evidence="1">R08</strain>
    </source>
</reference>
<name>A0AB39LZS3_9ACTN</name>
<sequence>MSELTVEMLRSLAPQDLATHLPAPVYTGDQAGVILRLVDTDLVEFYFAGRISTHSTQLLQIRPITDPAVCEATLRDAIEALAICRKVAIEKHAEQHRSHELMLDAIRQYAVDRHEDGDICRDGLDDFLAKFSLAPYETRVRVEYTITGSYEVDPGSEAAAEEDALKYLQPDLSGLDDVDGDTSIYEVSGVQVSEM</sequence>
<dbReference type="EMBL" id="CP163431">
    <property type="protein sequence ID" value="XDP99427.1"/>
    <property type="molecule type" value="Genomic_DNA"/>
</dbReference>
<accession>A0AB39LZS3</accession>
<gene>
    <name evidence="1" type="ORF">AB5J58_04175</name>
</gene>